<gene>
    <name evidence="1" type="ORF">DPMN_183955</name>
</gene>
<comment type="caution">
    <text evidence="1">The sequence shown here is derived from an EMBL/GenBank/DDBJ whole genome shotgun (WGS) entry which is preliminary data.</text>
</comment>
<protein>
    <submittedName>
        <fullName evidence="1">Uncharacterized protein</fullName>
    </submittedName>
</protein>
<reference evidence="1" key="1">
    <citation type="journal article" date="2019" name="bioRxiv">
        <title>The Genome of the Zebra Mussel, Dreissena polymorpha: A Resource for Invasive Species Research.</title>
        <authorList>
            <person name="McCartney M.A."/>
            <person name="Auch B."/>
            <person name="Kono T."/>
            <person name="Mallez S."/>
            <person name="Zhang Y."/>
            <person name="Obille A."/>
            <person name="Becker A."/>
            <person name="Abrahante J.E."/>
            <person name="Garbe J."/>
            <person name="Badalamenti J.P."/>
            <person name="Herman A."/>
            <person name="Mangelson H."/>
            <person name="Liachko I."/>
            <person name="Sullivan S."/>
            <person name="Sone E.D."/>
            <person name="Koren S."/>
            <person name="Silverstein K.A.T."/>
            <person name="Beckman K.B."/>
            <person name="Gohl D.M."/>
        </authorList>
    </citation>
    <scope>NUCLEOTIDE SEQUENCE</scope>
    <source>
        <strain evidence="1">Duluth1</strain>
        <tissue evidence="1">Whole animal</tissue>
    </source>
</reference>
<name>A0A9D4I7F6_DREPO</name>
<proteinExistence type="predicted"/>
<keyword evidence="2" id="KW-1185">Reference proteome</keyword>
<reference evidence="1" key="2">
    <citation type="submission" date="2020-11" db="EMBL/GenBank/DDBJ databases">
        <authorList>
            <person name="McCartney M.A."/>
            <person name="Auch B."/>
            <person name="Kono T."/>
            <person name="Mallez S."/>
            <person name="Becker A."/>
            <person name="Gohl D.M."/>
            <person name="Silverstein K.A.T."/>
            <person name="Koren S."/>
            <person name="Bechman K.B."/>
            <person name="Herman A."/>
            <person name="Abrahante J.E."/>
            <person name="Garbe J."/>
        </authorList>
    </citation>
    <scope>NUCLEOTIDE SEQUENCE</scope>
    <source>
        <strain evidence="1">Duluth1</strain>
        <tissue evidence="1">Whole animal</tissue>
    </source>
</reference>
<dbReference type="AlphaFoldDB" id="A0A9D4I7F6"/>
<sequence>MFEFLEDLGKNVTSRLFTCFHYIHKEKTAPPPGGHVFPLITTIFKLVRDIYIVNVLTDFRERPPPPDGHVSFTDRTILELNRRIQEAENVTSRVTRDKIVTKPACSARPPARQPASPPAFANLITSFFLRKTWLKMTPPWRPWIQTIFELNHRIQKTNVLTKFHEDWATNVSS</sequence>
<evidence type="ECO:0000313" key="1">
    <source>
        <dbReference type="EMBL" id="KAH3749457.1"/>
    </source>
</evidence>
<organism evidence="1 2">
    <name type="scientific">Dreissena polymorpha</name>
    <name type="common">Zebra mussel</name>
    <name type="synonym">Mytilus polymorpha</name>
    <dbReference type="NCBI Taxonomy" id="45954"/>
    <lineage>
        <taxon>Eukaryota</taxon>
        <taxon>Metazoa</taxon>
        <taxon>Spiralia</taxon>
        <taxon>Lophotrochozoa</taxon>
        <taxon>Mollusca</taxon>
        <taxon>Bivalvia</taxon>
        <taxon>Autobranchia</taxon>
        <taxon>Heteroconchia</taxon>
        <taxon>Euheterodonta</taxon>
        <taxon>Imparidentia</taxon>
        <taxon>Neoheterodontei</taxon>
        <taxon>Myida</taxon>
        <taxon>Dreissenoidea</taxon>
        <taxon>Dreissenidae</taxon>
        <taxon>Dreissena</taxon>
    </lineage>
</organism>
<dbReference type="Proteomes" id="UP000828390">
    <property type="component" value="Unassembled WGS sequence"/>
</dbReference>
<dbReference type="EMBL" id="JAIWYP010000010">
    <property type="protein sequence ID" value="KAH3749457.1"/>
    <property type="molecule type" value="Genomic_DNA"/>
</dbReference>
<evidence type="ECO:0000313" key="2">
    <source>
        <dbReference type="Proteomes" id="UP000828390"/>
    </source>
</evidence>
<accession>A0A9D4I7F6</accession>